<reference evidence="2" key="1">
    <citation type="submission" date="2020-05" db="EMBL/GenBank/DDBJ databases">
        <title>Frigoriglobus tundricola gen. nov., sp. nov., a psychrotolerant cellulolytic planctomycete of the family Gemmataceae with two divergent copies of 16S rRNA gene.</title>
        <authorList>
            <person name="Kulichevskaya I.S."/>
            <person name="Ivanova A.A."/>
            <person name="Naumoff D.G."/>
            <person name="Beletsky A.V."/>
            <person name="Rijpstra W.I.C."/>
            <person name="Sinninghe Damste J.S."/>
            <person name="Mardanov A.V."/>
            <person name="Ravin N.V."/>
            <person name="Dedysh S.N."/>
        </authorList>
    </citation>
    <scope>NUCLEOTIDE SEQUENCE [LARGE SCALE GENOMIC DNA]</scope>
    <source>
        <strain evidence="2">PL17</strain>
    </source>
</reference>
<name>A0A6M5YV68_9BACT</name>
<evidence type="ECO:0000313" key="2">
    <source>
        <dbReference type="Proteomes" id="UP000503447"/>
    </source>
</evidence>
<sequence>MSATEQKTAGGRVAALVWLFIAVALLTLPLFAHGCHGDDVDHEPLLVPVRVNAESP</sequence>
<dbReference type="Proteomes" id="UP000503447">
    <property type="component" value="Chromosome"/>
</dbReference>
<dbReference type="RefSeq" id="WP_171473152.1">
    <property type="nucleotide sequence ID" value="NZ_CP053452.2"/>
</dbReference>
<dbReference type="AlphaFoldDB" id="A0A6M5YV68"/>
<accession>A0A6M5YV68</accession>
<dbReference type="EMBL" id="CP053452">
    <property type="protein sequence ID" value="QJW97858.1"/>
    <property type="molecule type" value="Genomic_DNA"/>
</dbReference>
<protein>
    <submittedName>
        <fullName evidence="1">Uncharacterized protein</fullName>
    </submittedName>
</protein>
<keyword evidence="2" id="KW-1185">Reference proteome</keyword>
<evidence type="ECO:0000313" key="1">
    <source>
        <dbReference type="EMBL" id="QJW97858.1"/>
    </source>
</evidence>
<dbReference type="KEGG" id="ftj:FTUN_5438"/>
<gene>
    <name evidence="1" type="ORF">FTUN_5438</name>
</gene>
<proteinExistence type="predicted"/>
<organism evidence="1 2">
    <name type="scientific">Frigoriglobus tundricola</name>
    <dbReference type="NCBI Taxonomy" id="2774151"/>
    <lineage>
        <taxon>Bacteria</taxon>
        <taxon>Pseudomonadati</taxon>
        <taxon>Planctomycetota</taxon>
        <taxon>Planctomycetia</taxon>
        <taxon>Gemmatales</taxon>
        <taxon>Gemmataceae</taxon>
        <taxon>Frigoriglobus</taxon>
    </lineage>
</organism>